<sequence length="265" mass="29583">MCHPASLMLPLSPRHLTLDFPTPLLEACSKLYHVVLPLLPPSLSHTVLSTSARPLDPSSPRGLDPSSVARDIGPAVSWVASQLNDAPRHRDHRLNDRRAASRLFPSRETNKTPEAAFYTSRSEANPLRLQLQELQRRRGEWMHQQTLSIPRHNHLNSSRPQFLSLPPPVRPAFGAPILMPHPHPHPVRPHASYPGLPIHPPFTAHPYLSRRSPPSAPPNPWVSTSSDQYRCHDCIATTPRHPSEETLLASHPRTPKHPPLLASPT</sequence>
<protein>
    <submittedName>
        <fullName evidence="2">Uncharacterized protein</fullName>
    </submittedName>
</protein>
<gene>
    <name evidence="2" type="ORF">B0T11DRAFT_7917</name>
</gene>
<dbReference type="Proteomes" id="UP000813385">
    <property type="component" value="Unassembled WGS sequence"/>
</dbReference>
<accession>A0A8K0TN02</accession>
<evidence type="ECO:0000313" key="3">
    <source>
        <dbReference type="Proteomes" id="UP000813385"/>
    </source>
</evidence>
<comment type="caution">
    <text evidence="2">The sequence shown here is derived from an EMBL/GenBank/DDBJ whole genome shotgun (WGS) entry which is preliminary data.</text>
</comment>
<dbReference type="AlphaFoldDB" id="A0A8K0TN02"/>
<dbReference type="EMBL" id="JAGPXD010000001">
    <property type="protein sequence ID" value="KAH7375294.1"/>
    <property type="molecule type" value="Genomic_DNA"/>
</dbReference>
<name>A0A8K0TN02_9PEZI</name>
<feature type="region of interest" description="Disordered" evidence="1">
    <location>
        <begin position="204"/>
        <end position="265"/>
    </location>
</feature>
<organism evidence="2 3">
    <name type="scientific">Plectosphaerella cucumerina</name>
    <dbReference type="NCBI Taxonomy" id="40658"/>
    <lineage>
        <taxon>Eukaryota</taxon>
        <taxon>Fungi</taxon>
        <taxon>Dikarya</taxon>
        <taxon>Ascomycota</taxon>
        <taxon>Pezizomycotina</taxon>
        <taxon>Sordariomycetes</taxon>
        <taxon>Hypocreomycetidae</taxon>
        <taxon>Glomerellales</taxon>
        <taxon>Plectosphaerellaceae</taxon>
        <taxon>Plectosphaerella</taxon>
    </lineage>
</organism>
<evidence type="ECO:0000256" key="1">
    <source>
        <dbReference type="SAM" id="MobiDB-lite"/>
    </source>
</evidence>
<reference evidence="2" key="1">
    <citation type="journal article" date="2021" name="Nat. Commun.">
        <title>Genetic determinants of endophytism in the Arabidopsis root mycobiome.</title>
        <authorList>
            <person name="Mesny F."/>
            <person name="Miyauchi S."/>
            <person name="Thiergart T."/>
            <person name="Pickel B."/>
            <person name="Atanasova L."/>
            <person name="Karlsson M."/>
            <person name="Huettel B."/>
            <person name="Barry K.W."/>
            <person name="Haridas S."/>
            <person name="Chen C."/>
            <person name="Bauer D."/>
            <person name="Andreopoulos W."/>
            <person name="Pangilinan J."/>
            <person name="LaButti K."/>
            <person name="Riley R."/>
            <person name="Lipzen A."/>
            <person name="Clum A."/>
            <person name="Drula E."/>
            <person name="Henrissat B."/>
            <person name="Kohler A."/>
            <person name="Grigoriev I.V."/>
            <person name="Martin F.M."/>
            <person name="Hacquard S."/>
        </authorList>
    </citation>
    <scope>NUCLEOTIDE SEQUENCE</scope>
    <source>
        <strain evidence="2">MPI-CAGE-AT-0016</strain>
    </source>
</reference>
<keyword evidence="3" id="KW-1185">Reference proteome</keyword>
<evidence type="ECO:0000313" key="2">
    <source>
        <dbReference type="EMBL" id="KAH7375294.1"/>
    </source>
</evidence>
<proteinExistence type="predicted"/>